<dbReference type="EMBL" id="UOFX01000010">
    <property type="protein sequence ID" value="VAX05831.1"/>
    <property type="molecule type" value="Genomic_DNA"/>
</dbReference>
<dbReference type="InterPro" id="IPR006442">
    <property type="entry name" value="Antitoxin_Phd/YefM"/>
</dbReference>
<protein>
    <recommendedName>
        <fullName evidence="3">Antitoxin</fullName>
    </recommendedName>
</protein>
<dbReference type="NCBIfam" id="TIGR01552">
    <property type="entry name" value="phd_fam"/>
    <property type="match status" value="1"/>
</dbReference>
<dbReference type="AlphaFoldDB" id="A0A3B1AVR5"/>
<sequence>MKDNTWQLQEAKSRFSQLVENAMNKEPQIVTKHGNKAVVVLSFEEYIKITKPQMDLVKFLRNSPLAEIGFEITRSKDMPREIDL</sequence>
<accession>A0A3B1AVR5</accession>
<dbReference type="PANTHER" id="PTHR33713:SF9">
    <property type="entry name" value="ANTITOXIN"/>
    <property type="match status" value="1"/>
</dbReference>
<name>A0A3B1AVR5_9ZZZZ</name>
<evidence type="ECO:0000313" key="2">
    <source>
        <dbReference type="EMBL" id="VAX05831.1"/>
    </source>
</evidence>
<dbReference type="InterPro" id="IPR036165">
    <property type="entry name" value="YefM-like_sf"/>
</dbReference>
<reference evidence="2" key="1">
    <citation type="submission" date="2018-06" db="EMBL/GenBank/DDBJ databases">
        <authorList>
            <person name="Zhirakovskaya E."/>
        </authorList>
    </citation>
    <scope>NUCLEOTIDE SEQUENCE</scope>
</reference>
<dbReference type="PANTHER" id="PTHR33713">
    <property type="entry name" value="ANTITOXIN YAFN-RELATED"/>
    <property type="match status" value="1"/>
</dbReference>
<dbReference type="InterPro" id="IPR051405">
    <property type="entry name" value="phD/YefM_antitoxin"/>
</dbReference>
<dbReference type="Gene3D" id="3.40.1620.10">
    <property type="entry name" value="YefM-like domain"/>
    <property type="match status" value="1"/>
</dbReference>
<evidence type="ECO:0008006" key="3">
    <source>
        <dbReference type="Google" id="ProtNLM"/>
    </source>
</evidence>
<gene>
    <name evidence="2" type="ORF">MNBD_GAMMA26-593</name>
</gene>
<proteinExistence type="inferred from homology"/>
<evidence type="ECO:0000256" key="1">
    <source>
        <dbReference type="ARBA" id="ARBA00009981"/>
    </source>
</evidence>
<dbReference type="SUPFAM" id="SSF143120">
    <property type="entry name" value="YefM-like"/>
    <property type="match status" value="1"/>
</dbReference>
<comment type="similarity">
    <text evidence="1">Belongs to the phD/YefM antitoxin family.</text>
</comment>
<dbReference type="Pfam" id="PF02604">
    <property type="entry name" value="PhdYeFM_antitox"/>
    <property type="match status" value="1"/>
</dbReference>
<organism evidence="2">
    <name type="scientific">hydrothermal vent metagenome</name>
    <dbReference type="NCBI Taxonomy" id="652676"/>
    <lineage>
        <taxon>unclassified sequences</taxon>
        <taxon>metagenomes</taxon>
        <taxon>ecological metagenomes</taxon>
    </lineage>
</organism>